<evidence type="ECO:0000313" key="1">
    <source>
        <dbReference type="EMBL" id="KDO28547.1"/>
    </source>
</evidence>
<sequence>MLQMYENAVAIRSRLYFLADDAQVCPVCGDLETYDHLLLRCEFVTAVWAVFQPLVDALELELPTTLSALLFEPLVTAQRYRRRAVAMMWPILRACVLHTVWLARNDRVFRPEAPLVTPEAAAQRAAFLTKLHLQHLLLNTQALCLFQMMAALRHDAWLRDNFVPACAVYTPRLPLG</sequence>
<dbReference type="GeneID" id="24141354"/>
<dbReference type="KEGG" id="spar:SPRG_20139"/>
<proteinExistence type="predicted"/>
<dbReference type="OrthoDB" id="691180at2759"/>
<dbReference type="OMA" id="CTTICHG"/>
<gene>
    <name evidence="1" type="ORF">SPRG_20139</name>
</gene>
<accession>A0A067CP01</accession>
<organism evidence="1 2">
    <name type="scientific">Saprolegnia parasitica (strain CBS 223.65)</name>
    <dbReference type="NCBI Taxonomy" id="695850"/>
    <lineage>
        <taxon>Eukaryota</taxon>
        <taxon>Sar</taxon>
        <taxon>Stramenopiles</taxon>
        <taxon>Oomycota</taxon>
        <taxon>Saprolegniomycetes</taxon>
        <taxon>Saprolegniales</taxon>
        <taxon>Saprolegniaceae</taxon>
        <taxon>Saprolegnia</taxon>
    </lineage>
</organism>
<protein>
    <recommendedName>
        <fullName evidence="3">Reverse transcriptase zinc-binding domain-containing protein</fullName>
    </recommendedName>
</protein>
<evidence type="ECO:0008006" key="3">
    <source>
        <dbReference type="Google" id="ProtNLM"/>
    </source>
</evidence>
<reference evidence="1 2" key="1">
    <citation type="journal article" date="2013" name="PLoS Genet.">
        <title>Distinctive expansion of potential virulence genes in the genome of the oomycete fish pathogen Saprolegnia parasitica.</title>
        <authorList>
            <person name="Jiang R.H."/>
            <person name="de Bruijn I."/>
            <person name="Haas B.J."/>
            <person name="Belmonte R."/>
            <person name="Lobach L."/>
            <person name="Christie J."/>
            <person name="van den Ackerveken G."/>
            <person name="Bottin A."/>
            <person name="Bulone V."/>
            <person name="Diaz-Moreno S.M."/>
            <person name="Dumas B."/>
            <person name="Fan L."/>
            <person name="Gaulin E."/>
            <person name="Govers F."/>
            <person name="Grenville-Briggs L.J."/>
            <person name="Horner N.R."/>
            <person name="Levin J.Z."/>
            <person name="Mammella M."/>
            <person name="Meijer H.J."/>
            <person name="Morris P."/>
            <person name="Nusbaum C."/>
            <person name="Oome S."/>
            <person name="Phillips A.J."/>
            <person name="van Rooyen D."/>
            <person name="Rzeszutek E."/>
            <person name="Saraiva M."/>
            <person name="Secombes C.J."/>
            <person name="Seidl M.F."/>
            <person name="Snel B."/>
            <person name="Stassen J.H."/>
            <person name="Sykes S."/>
            <person name="Tripathy S."/>
            <person name="van den Berg H."/>
            <person name="Vega-Arreguin J.C."/>
            <person name="Wawra S."/>
            <person name="Young S.K."/>
            <person name="Zeng Q."/>
            <person name="Dieguez-Uribeondo J."/>
            <person name="Russ C."/>
            <person name="Tyler B.M."/>
            <person name="van West P."/>
        </authorList>
    </citation>
    <scope>NUCLEOTIDE SEQUENCE [LARGE SCALE GENOMIC DNA]</scope>
    <source>
        <strain evidence="1 2">CBS 223.65</strain>
    </source>
</reference>
<name>A0A067CP01_SAPPC</name>
<dbReference type="RefSeq" id="XP_012200765.1">
    <property type="nucleotide sequence ID" value="XM_012345375.1"/>
</dbReference>
<dbReference type="AlphaFoldDB" id="A0A067CP01"/>
<keyword evidence="2" id="KW-1185">Reference proteome</keyword>
<dbReference type="Proteomes" id="UP000030745">
    <property type="component" value="Unassembled WGS sequence"/>
</dbReference>
<evidence type="ECO:0000313" key="2">
    <source>
        <dbReference type="Proteomes" id="UP000030745"/>
    </source>
</evidence>
<dbReference type="EMBL" id="KK583210">
    <property type="protein sequence ID" value="KDO28547.1"/>
    <property type="molecule type" value="Genomic_DNA"/>
</dbReference>
<dbReference type="VEuPathDB" id="FungiDB:SPRG_20139"/>